<proteinExistence type="predicted"/>
<dbReference type="AlphaFoldDB" id="A0A0G0WUX0"/>
<evidence type="ECO:0000313" key="2">
    <source>
        <dbReference type="EMBL" id="KKR79172.1"/>
    </source>
</evidence>
<feature type="transmembrane region" description="Helical" evidence="1">
    <location>
        <begin position="152"/>
        <end position="173"/>
    </location>
</feature>
<evidence type="ECO:0000256" key="1">
    <source>
        <dbReference type="SAM" id="Phobius"/>
    </source>
</evidence>
<evidence type="ECO:0000313" key="3">
    <source>
        <dbReference type="Proteomes" id="UP000034749"/>
    </source>
</evidence>
<feature type="transmembrane region" description="Helical" evidence="1">
    <location>
        <begin position="104"/>
        <end position="121"/>
    </location>
</feature>
<accession>A0A0G0WUX0</accession>
<keyword evidence="1" id="KW-0472">Membrane</keyword>
<keyword evidence="1" id="KW-0812">Transmembrane</keyword>
<comment type="caution">
    <text evidence="2">The sequence shown here is derived from an EMBL/GenBank/DDBJ whole genome shotgun (WGS) entry which is preliminary data.</text>
</comment>
<feature type="transmembrane region" description="Helical" evidence="1">
    <location>
        <begin position="127"/>
        <end position="145"/>
    </location>
</feature>
<feature type="transmembrane region" description="Helical" evidence="1">
    <location>
        <begin position="32"/>
        <end position="51"/>
    </location>
</feature>
<protein>
    <recommendedName>
        <fullName evidence="4">Glycosyltransferase RgtA/B/C/D-like domain-containing protein</fullName>
    </recommendedName>
</protein>
<feature type="transmembrane region" description="Helical" evidence="1">
    <location>
        <begin position="9"/>
        <end position="26"/>
    </location>
</feature>
<dbReference type="Proteomes" id="UP000034749">
    <property type="component" value="Unassembled WGS sequence"/>
</dbReference>
<feature type="transmembrane region" description="Helical" evidence="1">
    <location>
        <begin position="80"/>
        <end position="99"/>
    </location>
</feature>
<keyword evidence="1" id="KW-1133">Transmembrane helix</keyword>
<name>A0A0G0WUX0_9BACT</name>
<feature type="transmembrane region" description="Helical" evidence="1">
    <location>
        <begin position="56"/>
        <end position="74"/>
    </location>
</feature>
<dbReference type="EMBL" id="LBZW01000015">
    <property type="protein sequence ID" value="KKR79172.1"/>
    <property type="molecule type" value="Genomic_DNA"/>
</dbReference>
<organism evidence="2 3">
    <name type="scientific">Candidatus Nomurabacteria bacterium GW2011_GWA2_40_9</name>
    <dbReference type="NCBI Taxonomy" id="1618734"/>
    <lineage>
        <taxon>Bacteria</taxon>
        <taxon>Candidatus Nomuraibacteriota</taxon>
    </lineage>
</organism>
<sequence>MPDFPKGNFLWLDSLAFLVLFFSPVVALKLNYIIDVFLAGLFMYILMVYLIKKPKFAFISSLIYMLNGYMMMMFRDGWMTSMNAYAFMPLILLFIIKLFKSKDWIKYSVILAVLFAIQMRVGPDLKVFLWTGLMFFVYLVVYLVGKNFLNRLLKVFFAGFIVLVILFGLATFLSRL</sequence>
<gene>
    <name evidence="2" type="ORF">UU24_C0015G0012</name>
</gene>
<reference evidence="2 3" key="1">
    <citation type="journal article" date="2015" name="Nature">
        <title>rRNA introns, odd ribosomes, and small enigmatic genomes across a large radiation of phyla.</title>
        <authorList>
            <person name="Brown C.T."/>
            <person name="Hug L.A."/>
            <person name="Thomas B.C."/>
            <person name="Sharon I."/>
            <person name="Castelle C.J."/>
            <person name="Singh A."/>
            <person name="Wilkins M.J."/>
            <person name="Williams K.H."/>
            <person name="Banfield J.F."/>
        </authorList>
    </citation>
    <scope>NUCLEOTIDE SEQUENCE [LARGE SCALE GENOMIC DNA]</scope>
</reference>
<evidence type="ECO:0008006" key="4">
    <source>
        <dbReference type="Google" id="ProtNLM"/>
    </source>
</evidence>